<dbReference type="AlphaFoldDB" id="A0ABD6EBN4"/>
<protein>
    <submittedName>
        <fullName evidence="3">Uncharacterized protein</fullName>
    </submittedName>
</protein>
<dbReference type="Proteomes" id="UP001608902">
    <property type="component" value="Unassembled WGS sequence"/>
</dbReference>
<evidence type="ECO:0000313" key="3">
    <source>
        <dbReference type="EMBL" id="MFH4977061.1"/>
    </source>
</evidence>
<proteinExistence type="predicted"/>
<accession>A0ABD6EBN4</accession>
<gene>
    <name evidence="3" type="ORF">AB6A40_003770</name>
</gene>
<keyword evidence="2" id="KW-0472">Membrane</keyword>
<feature type="compositionally biased region" description="Basic and acidic residues" evidence="1">
    <location>
        <begin position="124"/>
        <end position="133"/>
    </location>
</feature>
<evidence type="ECO:0000256" key="2">
    <source>
        <dbReference type="SAM" id="Phobius"/>
    </source>
</evidence>
<feature type="compositionally biased region" description="Basic and acidic residues" evidence="1">
    <location>
        <begin position="84"/>
        <end position="96"/>
    </location>
</feature>
<comment type="caution">
    <text evidence="3">The sequence shown here is derived from an EMBL/GenBank/DDBJ whole genome shotgun (WGS) entry which is preliminary data.</text>
</comment>
<keyword evidence="2" id="KW-1133">Transmembrane helix</keyword>
<keyword evidence="4" id="KW-1185">Reference proteome</keyword>
<reference evidence="3 4" key="1">
    <citation type="submission" date="2024-08" db="EMBL/GenBank/DDBJ databases">
        <title>Gnathostoma spinigerum genome.</title>
        <authorList>
            <person name="Gonzalez-Bertolin B."/>
            <person name="Monzon S."/>
            <person name="Zaballos A."/>
            <person name="Jimenez P."/>
            <person name="Dekumyoy P."/>
            <person name="Varona S."/>
            <person name="Cuesta I."/>
            <person name="Sumanam S."/>
            <person name="Adisakwattana P."/>
            <person name="Gasser R.B."/>
            <person name="Hernandez-Gonzalez A."/>
            <person name="Young N.D."/>
            <person name="Perteguer M.J."/>
        </authorList>
    </citation>
    <scope>NUCLEOTIDE SEQUENCE [LARGE SCALE GENOMIC DNA]</scope>
    <source>
        <strain evidence="3">AL3</strain>
        <tissue evidence="3">Liver</tissue>
    </source>
</reference>
<name>A0ABD6EBN4_9BILA</name>
<dbReference type="EMBL" id="JBGFUD010002036">
    <property type="protein sequence ID" value="MFH4977061.1"/>
    <property type="molecule type" value="Genomic_DNA"/>
</dbReference>
<feature type="region of interest" description="Disordered" evidence="1">
    <location>
        <begin position="73"/>
        <end position="204"/>
    </location>
</feature>
<keyword evidence="2" id="KW-0812">Transmembrane</keyword>
<feature type="compositionally biased region" description="Polar residues" evidence="1">
    <location>
        <begin position="138"/>
        <end position="149"/>
    </location>
</feature>
<organism evidence="3 4">
    <name type="scientific">Gnathostoma spinigerum</name>
    <dbReference type="NCBI Taxonomy" id="75299"/>
    <lineage>
        <taxon>Eukaryota</taxon>
        <taxon>Metazoa</taxon>
        <taxon>Ecdysozoa</taxon>
        <taxon>Nematoda</taxon>
        <taxon>Chromadorea</taxon>
        <taxon>Rhabditida</taxon>
        <taxon>Spirurina</taxon>
        <taxon>Gnathostomatomorpha</taxon>
        <taxon>Gnathostomatoidea</taxon>
        <taxon>Gnathostomatidae</taxon>
        <taxon>Gnathostoma</taxon>
    </lineage>
</organism>
<evidence type="ECO:0000313" key="4">
    <source>
        <dbReference type="Proteomes" id="UP001608902"/>
    </source>
</evidence>
<feature type="compositionally biased region" description="Basic and acidic residues" evidence="1">
    <location>
        <begin position="153"/>
        <end position="167"/>
    </location>
</feature>
<dbReference type="PROSITE" id="PS51257">
    <property type="entry name" value="PROKAR_LIPOPROTEIN"/>
    <property type="match status" value="1"/>
</dbReference>
<feature type="transmembrane region" description="Helical" evidence="2">
    <location>
        <begin position="23"/>
        <end position="43"/>
    </location>
</feature>
<evidence type="ECO:0000256" key="1">
    <source>
        <dbReference type="SAM" id="MobiDB-lite"/>
    </source>
</evidence>
<sequence>MLLGRITASAFFHLESNTRQQNVITILCCLAVLACAVTIFMIYSETLEKQLYELAKSRPVKLRLTRDFLANIRPPKRLRQNAQEADHKGEHRELNTKDAPGGKSDDNSDDGGTNLFSVQQTAKPGEKVPKLDDYIVTEETQQDTNSLKANGTRRKEEHKKSTKEQKSTVKSVSSKTRMHSLPLSETQRSSIHVKIDSPPSEYMY</sequence>